<dbReference type="GO" id="GO:0051537">
    <property type="term" value="F:2 iron, 2 sulfur cluster binding"/>
    <property type="evidence" value="ECO:0007669"/>
    <property type="project" value="UniProtKB-KW"/>
</dbReference>
<dbReference type="Gene3D" id="2.40.30.10">
    <property type="entry name" value="Translation factors"/>
    <property type="match status" value="1"/>
</dbReference>
<keyword evidence="4" id="KW-0479">Metal-binding</keyword>
<keyword evidence="7" id="KW-0408">Iron</keyword>
<evidence type="ECO:0000256" key="8">
    <source>
        <dbReference type="ARBA" id="ARBA00023014"/>
    </source>
</evidence>
<dbReference type="InterPro" id="IPR001041">
    <property type="entry name" value="2Fe-2S_ferredoxin-type"/>
</dbReference>
<dbReference type="InterPro" id="IPR039261">
    <property type="entry name" value="FNR_nucleotide-bd"/>
</dbReference>
<dbReference type="InterPro" id="IPR012675">
    <property type="entry name" value="Beta-grasp_dom_sf"/>
</dbReference>
<dbReference type="PANTHER" id="PTHR47354">
    <property type="entry name" value="NADH OXIDOREDUCTASE HCR"/>
    <property type="match status" value="1"/>
</dbReference>
<dbReference type="PROSITE" id="PS51085">
    <property type="entry name" value="2FE2S_FER_2"/>
    <property type="match status" value="1"/>
</dbReference>
<keyword evidence="8" id="KW-0411">Iron-sulfur</keyword>
<dbReference type="Gene3D" id="3.10.20.30">
    <property type="match status" value="1"/>
</dbReference>
<evidence type="ECO:0000259" key="10">
    <source>
        <dbReference type="PROSITE" id="PS51384"/>
    </source>
</evidence>
<dbReference type="Gene3D" id="3.40.50.80">
    <property type="entry name" value="Nucleotide-binding domain of ferredoxin-NADP reductase (FNR) module"/>
    <property type="match status" value="1"/>
</dbReference>
<evidence type="ECO:0000256" key="3">
    <source>
        <dbReference type="ARBA" id="ARBA00022714"/>
    </source>
</evidence>
<evidence type="ECO:0000313" key="12">
    <source>
        <dbReference type="Proteomes" id="UP000031473"/>
    </source>
</evidence>
<dbReference type="InterPro" id="IPR001433">
    <property type="entry name" value="OxRdtase_FAD/NAD-bd"/>
</dbReference>
<dbReference type="Proteomes" id="UP000031473">
    <property type="component" value="Unassembled WGS sequence"/>
</dbReference>
<feature type="domain" description="FAD-binding FR-type" evidence="10">
    <location>
        <begin position="2"/>
        <end position="108"/>
    </location>
</feature>
<dbReference type="SUPFAM" id="SSF52343">
    <property type="entry name" value="Ferredoxin reductase-like, C-terminal NADP-linked domain"/>
    <property type="match status" value="1"/>
</dbReference>
<evidence type="ECO:0000256" key="5">
    <source>
        <dbReference type="ARBA" id="ARBA00022827"/>
    </source>
</evidence>
<reference evidence="11 12" key="1">
    <citation type="submission" date="2014-10" db="EMBL/GenBank/DDBJ databases">
        <title>Kaistella jeonii genome.</title>
        <authorList>
            <person name="Clayton J.T."/>
            <person name="Newman J.D."/>
        </authorList>
    </citation>
    <scope>NUCLEOTIDE SEQUENCE [LARGE SCALE GENOMIC DNA]</scope>
    <source>
        <strain evidence="11 12">DSM 17048</strain>
    </source>
</reference>
<evidence type="ECO:0000256" key="7">
    <source>
        <dbReference type="ARBA" id="ARBA00023004"/>
    </source>
</evidence>
<dbReference type="PRINTS" id="PR00406">
    <property type="entry name" value="CYTB5RDTASE"/>
</dbReference>
<dbReference type="InterPro" id="IPR050415">
    <property type="entry name" value="MRET"/>
</dbReference>
<keyword evidence="5" id="KW-0274">FAD</keyword>
<dbReference type="STRING" id="266749.SAMN05421876_11728"/>
<evidence type="ECO:0000256" key="1">
    <source>
        <dbReference type="ARBA" id="ARBA00001974"/>
    </source>
</evidence>
<dbReference type="OrthoDB" id="9789468at2"/>
<dbReference type="CDD" id="cd00207">
    <property type="entry name" value="fer2"/>
    <property type="match status" value="1"/>
</dbReference>
<dbReference type="SUPFAM" id="SSF54292">
    <property type="entry name" value="2Fe-2S ferredoxin-like"/>
    <property type="match status" value="1"/>
</dbReference>
<accession>A0A0C1CPI6</accession>
<dbReference type="SUPFAM" id="SSF63380">
    <property type="entry name" value="Riboflavin synthase domain-like"/>
    <property type="match status" value="1"/>
</dbReference>
<dbReference type="GO" id="GO:0016491">
    <property type="term" value="F:oxidoreductase activity"/>
    <property type="evidence" value="ECO:0007669"/>
    <property type="project" value="UniProtKB-KW"/>
</dbReference>
<dbReference type="PROSITE" id="PS51384">
    <property type="entry name" value="FAD_FR"/>
    <property type="match status" value="1"/>
</dbReference>
<dbReference type="EMBL" id="JSYL01000016">
    <property type="protein sequence ID" value="KIA85976.1"/>
    <property type="molecule type" value="Genomic_DNA"/>
</dbReference>
<dbReference type="InterPro" id="IPR017927">
    <property type="entry name" value="FAD-bd_FR_type"/>
</dbReference>
<protein>
    <submittedName>
        <fullName evidence="11">Phenylacetate-CoA oxygenase</fullName>
    </submittedName>
</protein>
<dbReference type="InterPro" id="IPR036010">
    <property type="entry name" value="2Fe-2S_ferredoxin-like_sf"/>
</dbReference>
<evidence type="ECO:0000256" key="6">
    <source>
        <dbReference type="ARBA" id="ARBA00023002"/>
    </source>
</evidence>
<dbReference type="AlphaFoldDB" id="A0A0C1CPI6"/>
<dbReference type="InterPro" id="IPR008333">
    <property type="entry name" value="Cbr1-like_FAD-bd_dom"/>
</dbReference>
<sequence length="362" mass="41449">MHHFHPLKATKVSRETNDCIHIAFEIPENLKYKFSYKQGQYINVRFLFGEEDLRRSYSIINAPSEDHSELEILVKHLDQGKVSTYLNHELKLGDIVEVMAPSGHFYTHYNATNEKTYVGLAAGSGISPVLSNLKEALYQEPKSSAYLFFSNKSLNEIIFKKEIDDLVQKFEGRLKVIYLLSREKHFEDELFEGRISPEKLDLLFQRFTDIPVQESTYFICGPSEMIKGIGNYLKKDKKVPSLQVMYEYYAAPDDAENSEMSDEFKAIPNLESMVTLIIDDDEYSFHLNSKKKSILDQALDDKLPVPFACKGGVCCTCKAQVMEGEVFMEKNFALTDDEVARGFVLTCQCHPTTNVVMLNYDV</sequence>
<dbReference type="GO" id="GO:0046872">
    <property type="term" value="F:metal ion binding"/>
    <property type="evidence" value="ECO:0007669"/>
    <property type="project" value="UniProtKB-KW"/>
</dbReference>
<keyword evidence="6" id="KW-0560">Oxidoreductase</keyword>
<comment type="cofactor">
    <cofactor evidence="1">
        <name>FAD</name>
        <dbReference type="ChEBI" id="CHEBI:57692"/>
    </cofactor>
</comment>
<feature type="domain" description="2Fe-2S ferredoxin-type" evidence="9">
    <location>
        <begin position="272"/>
        <end position="362"/>
    </location>
</feature>
<gene>
    <name evidence="11" type="ORF">OA86_14240</name>
</gene>
<dbReference type="InterPro" id="IPR017938">
    <property type="entry name" value="Riboflavin_synthase-like_b-brl"/>
</dbReference>
<dbReference type="PANTHER" id="PTHR47354:SF8">
    <property type="entry name" value="1,2-PHENYLACETYL-COA EPOXIDASE, SUBUNIT E"/>
    <property type="match status" value="1"/>
</dbReference>
<evidence type="ECO:0000259" key="9">
    <source>
        <dbReference type="PROSITE" id="PS51085"/>
    </source>
</evidence>
<comment type="caution">
    <text evidence="11">The sequence shown here is derived from an EMBL/GenBank/DDBJ whole genome shotgun (WGS) entry which is preliminary data.</text>
</comment>
<dbReference type="RefSeq" id="WP_039354652.1">
    <property type="nucleotide sequence ID" value="NZ_FOLA01000017.1"/>
</dbReference>
<dbReference type="CDD" id="cd06214">
    <property type="entry name" value="PA_degradation_oxidoreductase_like"/>
    <property type="match status" value="1"/>
</dbReference>
<evidence type="ECO:0000256" key="2">
    <source>
        <dbReference type="ARBA" id="ARBA00022630"/>
    </source>
</evidence>
<evidence type="ECO:0000256" key="4">
    <source>
        <dbReference type="ARBA" id="ARBA00022723"/>
    </source>
</evidence>
<dbReference type="Pfam" id="PF00970">
    <property type="entry name" value="FAD_binding_6"/>
    <property type="match status" value="1"/>
</dbReference>
<keyword evidence="3" id="KW-0001">2Fe-2S</keyword>
<evidence type="ECO:0000313" key="11">
    <source>
        <dbReference type="EMBL" id="KIA85976.1"/>
    </source>
</evidence>
<dbReference type="GO" id="GO:0050660">
    <property type="term" value="F:flavin adenine dinucleotide binding"/>
    <property type="evidence" value="ECO:0007669"/>
    <property type="project" value="TreeGrafter"/>
</dbReference>
<proteinExistence type="predicted"/>
<dbReference type="Pfam" id="PF00175">
    <property type="entry name" value="NAD_binding_1"/>
    <property type="match status" value="1"/>
</dbReference>
<keyword evidence="12" id="KW-1185">Reference proteome</keyword>
<name>A0A0C1CPI6_9FLAO</name>
<keyword evidence="2" id="KW-0285">Flavoprotein</keyword>
<organism evidence="11 12">
    <name type="scientific">Kaistella jeonii</name>
    <dbReference type="NCBI Taxonomy" id="266749"/>
    <lineage>
        <taxon>Bacteria</taxon>
        <taxon>Pseudomonadati</taxon>
        <taxon>Bacteroidota</taxon>
        <taxon>Flavobacteriia</taxon>
        <taxon>Flavobacteriales</taxon>
        <taxon>Weeksellaceae</taxon>
        <taxon>Chryseobacterium group</taxon>
        <taxon>Kaistella</taxon>
    </lineage>
</organism>
<dbReference type="Pfam" id="PF00111">
    <property type="entry name" value="Fer2"/>
    <property type="match status" value="1"/>
</dbReference>